<dbReference type="Proteomes" id="UP000034736">
    <property type="component" value="Unassembled WGS sequence"/>
</dbReference>
<dbReference type="Gene3D" id="1.10.1330.10">
    <property type="entry name" value="Dockerin domain"/>
    <property type="match status" value="1"/>
</dbReference>
<dbReference type="EMBL" id="LCHU01000012">
    <property type="protein sequence ID" value="KKT41083.1"/>
    <property type="molecule type" value="Genomic_DNA"/>
</dbReference>
<keyword evidence="2" id="KW-0812">Transmembrane</keyword>
<evidence type="ECO:0000256" key="2">
    <source>
        <dbReference type="SAM" id="Phobius"/>
    </source>
</evidence>
<feature type="transmembrane region" description="Helical" evidence="2">
    <location>
        <begin position="243"/>
        <end position="265"/>
    </location>
</feature>
<proteinExistence type="predicted"/>
<dbReference type="InterPro" id="IPR018247">
    <property type="entry name" value="EF_Hand_1_Ca_BS"/>
</dbReference>
<evidence type="ECO:0008006" key="5">
    <source>
        <dbReference type="Google" id="ProtNLM"/>
    </source>
</evidence>
<evidence type="ECO:0000256" key="1">
    <source>
        <dbReference type="SAM" id="MobiDB-lite"/>
    </source>
</evidence>
<dbReference type="InterPro" id="IPR036439">
    <property type="entry name" value="Dockerin_dom_sf"/>
</dbReference>
<gene>
    <name evidence="3" type="ORF">UW30_C0012G0009</name>
</gene>
<name>A0A0G1H3J3_9BACT</name>
<dbReference type="GO" id="GO:0000272">
    <property type="term" value="P:polysaccharide catabolic process"/>
    <property type="evidence" value="ECO:0007669"/>
    <property type="project" value="InterPro"/>
</dbReference>
<dbReference type="SUPFAM" id="SSF63446">
    <property type="entry name" value="Type I dockerin domain"/>
    <property type="match status" value="1"/>
</dbReference>
<reference evidence="3 4" key="1">
    <citation type="journal article" date="2015" name="Nature">
        <title>rRNA introns, odd ribosomes, and small enigmatic genomes across a large radiation of phyla.</title>
        <authorList>
            <person name="Brown C.T."/>
            <person name="Hug L.A."/>
            <person name="Thomas B.C."/>
            <person name="Sharon I."/>
            <person name="Castelle C.J."/>
            <person name="Singh A."/>
            <person name="Wilkins M.J."/>
            <person name="Williams K.H."/>
            <person name="Banfield J.F."/>
        </authorList>
    </citation>
    <scope>NUCLEOTIDE SEQUENCE [LARGE SCALE GENOMIC DNA]</scope>
</reference>
<feature type="compositionally biased region" description="Pro residues" evidence="1">
    <location>
        <begin position="105"/>
        <end position="121"/>
    </location>
</feature>
<organism evidence="3 4">
    <name type="scientific">Candidatus Giovannonibacteria bacterium GW2011_GWA2_44_13b</name>
    <dbReference type="NCBI Taxonomy" id="1618647"/>
    <lineage>
        <taxon>Bacteria</taxon>
        <taxon>Candidatus Giovannoniibacteriota</taxon>
    </lineage>
</organism>
<feature type="region of interest" description="Disordered" evidence="1">
    <location>
        <begin position="84"/>
        <end position="121"/>
    </location>
</feature>
<sequence>MIWRKVIIICIISVFFATDVSAAEYTSLNFKVLDPVISVGGGLSTSAAYSLKQSIGQPAIGLSNATGWIVKGGFLYFEDAVAPTPTSTPTPTPAPTQPSGNGPPGTVPPPPAGPPITIPPKPPLPVPIGKCGIADFNCDGRVDIADLSAFLYLSDFAPQANPADLNADGAISLNDTSVLFYYWSEPASFKLLTSAEIPGFRFTVSSEDRTEAIRAIVQGRKQSKFGIQEESTASLVSTATSTILALISKAINIITVLISAFLRILRNIVQ</sequence>
<protein>
    <recommendedName>
        <fullName evidence="5">Dockerin domain-containing protein</fullName>
    </recommendedName>
</protein>
<feature type="compositionally biased region" description="Pro residues" evidence="1">
    <location>
        <begin position="86"/>
        <end position="96"/>
    </location>
</feature>
<evidence type="ECO:0000313" key="3">
    <source>
        <dbReference type="EMBL" id="KKT41083.1"/>
    </source>
</evidence>
<accession>A0A0G1H3J3</accession>
<keyword evidence="2" id="KW-0472">Membrane</keyword>
<dbReference type="AlphaFoldDB" id="A0A0G1H3J3"/>
<comment type="caution">
    <text evidence="3">The sequence shown here is derived from an EMBL/GenBank/DDBJ whole genome shotgun (WGS) entry which is preliminary data.</text>
</comment>
<dbReference type="STRING" id="1618647.UW30_C0012G0009"/>
<keyword evidence="2" id="KW-1133">Transmembrane helix</keyword>
<evidence type="ECO:0000313" key="4">
    <source>
        <dbReference type="Proteomes" id="UP000034736"/>
    </source>
</evidence>
<dbReference type="PROSITE" id="PS00018">
    <property type="entry name" value="EF_HAND_1"/>
    <property type="match status" value="1"/>
</dbReference>